<gene>
    <name evidence="1" type="ORF">GCM10010967_14250</name>
</gene>
<organism evidence="1 2">
    <name type="scientific">Dyadobacter beijingensis</name>
    <dbReference type="NCBI Taxonomy" id="365489"/>
    <lineage>
        <taxon>Bacteria</taxon>
        <taxon>Pseudomonadati</taxon>
        <taxon>Bacteroidota</taxon>
        <taxon>Cytophagia</taxon>
        <taxon>Cytophagales</taxon>
        <taxon>Spirosomataceae</taxon>
        <taxon>Dyadobacter</taxon>
    </lineage>
</organism>
<dbReference type="EMBL" id="BMLI01000001">
    <property type="protein sequence ID" value="GGM83597.1"/>
    <property type="molecule type" value="Genomic_DNA"/>
</dbReference>
<comment type="caution">
    <text evidence="1">The sequence shown here is derived from an EMBL/GenBank/DDBJ whole genome shotgun (WGS) entry which is preliminary data.</text>
</comment>
<protein>
    <submittedName>
        <fullName evidence="1">Uncharacterized protein</fullName>
    </submittedName>
</protein>
<evidence type="ECO:0000313" key="1">
    <source>
        <dbReference type="EMBL" id="GGM83597.1"/>
    </source>
</evidence>
<sequence>MLGIPANLDCEMIKWRLTLRRDPRNPGRDDFQLQYTYGMTRPGTQGFKDDGFTKELSGKWTTDMAVGHNCEKLKWALLSITTGRRKADDLSMGRLAIPRQAHIRSRSGGIFGRR</sequence>
<keyword evidence="2" id="KW-1185">Reference proteome</keyword>
<accession>A0ABQ2HJN7</accession>
<reference evidence="2" key="1">
    <citation type="journal article" date="2019" name="Int. J. Syst. Evol. Microbiol.">
        <title>The Global Catalogue of Microorganisms (GCM) 10K type strain sequencing project: providing services to taxonomists for standard genome sequencing and annotation.</title>
        <authorList>
            <consortium name="The Broad Institute Genomics Platform"/>
            <consortium name="The Broad Institute Genome Sequencing Center for Infectious Disease"/>
            <person name="Wu L."/>
            <person name="Ma J."/>
        </authorList>
    </citation>
    <scope>NUCLEOTIDE SEQUENCE [LARGE SCALE GENOMIC DNA]</scope>
    <source>
        <strain evidence="2">CGMCC 1.6375</strain>
    </source>
</reference>
<dbReference type="Proteomes" id="UP000632339">
    <property type="component" value="Unassembled WGS sequence"/>
</dbReference>
<evidence type="ECO:0000313" key="2">
    <source>
        <dbReference type="Proteomes" id="UP000632339"/>
    </source>
</evidence>
<name>A0ABQ2HJN7_9BACT</name>
<proteinExistence type="predicted"/>